<evidence type="ECO:0000313" key="1">
    <source>
        <dbReference type="EMBL" id="MPN01725.1"/>
    </source>
</evidence>
<comment type="caution">
    <text evidence="1">The sequence shown here is derived from an EMBL/GenBank/DDBJ whole genome shotgun (WGS) entry which is preliminary data.</text>
</comment>
<reference evidence="1" key="1">
    <citation type="submission" date="2019-08" db="EMBL/GenBank/DDBJ databases">
        <authorList>
            <person name="Kucharzyk K."/>
            <person name="Murdoch R.W."/>
            <person name="Higgins S."/>
            <person name="Loffler F."/>
        </authorList>
    </citation>
    <scope>NUCLEOTIDE SEQUENCE</scope>
</reference>
<protein>
    <submittedName>
        <fullName evidence="1">Uncharacterized protein</fullName>
    </submittedName>
</protein>
<dbReference type="AlphaFoldDB" id="A0A645EI93"/>
<name>A0A645EI93_9ZZZZ</name>
<sequence>MFVDVLGQREHFGFVQVADKAQAAIGVAIQRAVAHRQFGFVAGGQQQIAESVGVLHENGAAHARLQVFERQADERLRKRVEKLPGVLVHQIGNRVREQGDAEVLAQGA</sequence>
<gene>
    <name evidence="1" type="ORF">SDC9_148936</name>
</gene>
<organism evidence="1">
    <name type="scientific">bioreactor metagenome</name>
    <dbReference type="NCBI Taxonomy" id="1076179"/>
    <lineage>
        <taxon>unclassified sequences</taxon>
        <taxon>metagenomes</taxon>
        <taxon>ecological metagenomes</taxon>
    </lineage>
</organism>
<accession>A0A645EI93</accession>
<dbReference type="EMBL" id="VSSQ01047720">
    <property type="protein sequence ID" value="MPN01725.1"/>
    <property type="molecule type" value="Genomic_DNA"/>
</dbReference>
<proteinExistence type="predicted"/>